<evidence type="ECO:0000313" key="2">
    <source>
        <dbReference type="Proteomes" id="UP000036458"/>
    </source>
</evidence>
<sequence length="105" mass="11672">MKITKMFLPALFAVAPFFYGCGDKTDVVESGTYQGTIKEVEADKSEIYVKTNDDKVLELYFTETTTLTRNGEAVAFDQLKEGGKVEVEVVKEGNRLDPVAVKILE</sequence>
<dbReference type="KEGG" id="ruf:TH63_06260"/>
<dbReference type="PROSITE" id="PS51257">
    <property type="entry name" value="PROKAR_LIPOPROTEIN"/>
    <property type="match status" value="1"/>
</dbReference>
<proteinExistence type="predicted"/>
<evidence type="ECO:0000313" key="1">
    <source>
        <dbReference type="EMBL" id="AKQ45329.1"/>
    </source>
</evidence>
<reference evidence="1 2" key="1">
    <citation type="submission" date="2015-01" db="EMBL/GenBank/DDBJ databases">
        <title>Rufibacter sp./DG31D/ whole genome sequencing.</title>
        <authorList>
            <person name="Kim M.K."/>
            <person name="Srinivasan S."/>
            <person name="Lee J.-J."/>
        </authorList>
    </citation>
    <scope>NUCLEOTIDE SEQUENCE [LARGE SCALE GENOMIC DNA]</scope>
    <source>
        <strain evidence="1 2">DG31D</strain>
    </source>
</reference>
<organism evidence="1 2">
    <name type="scientific">Rufibacter radiotolerans</name>
    <dbReference type="NCBI Taxonomy" id="1379910"/>
    <lineage>
        <taxon>Bacteria</taxon>
        <taxon>Pseudomonadati</taxon>
        <taxon>Bacteroidota</taxon>
        <taxon>Cytophagia</taxon>
        <taxon>Cytophagales</taxon>
        <taxon>Hymenobacteraceae</taxon>
        <taxon>Rufibacter</taxon>
    </lineage>
</organism>
<dbReference type="PATRIC" id="fig|1379910.4.peg.1367"/>
<dbReference type="Proteomes" id="UP000036458">
    <property type="component" value="Chromosome"/>
</dbReference>
<accession>A0A0H4VNL3</accession>
<dbReference type="EMBL" id="CP010777">
    <property type="protein sequence ID" value="AKQ45329.1"/>
    <property type="molecule type" value="Genomic_DNA"/>
</dbReference>
<evidence type="ECO:0008006" key="3">
    <source>
        <dbReference type="Google" id="ProtNLM"/>
    </source>
</evidence>
<name>A0A0H4VNL3_9BACT</name>
<dbReference type="RefSeq" id="WP_048920196.1">
    <property type="nucleotide sequence ID" value="NZ_CP010777.1"/>
</dbReference>
<dbReference type="AlphaFoldDB" id="A0A0H4VNL3"/>
<gene>
    <name evidence="1" type="ORF">TH63_06260</name>
</gene>
<dbReference type="OrthoDB" id="839085at2"/>
<dbReference type="STRING" id="1379910.TH63_06260"/>
<keyword evidence="2" id="KW-1185">Reference proteome</keyword>
<protein>
    <recommendedName>
        <fullName evidence="3">DUF5666 domain-containing protein</fullName>
    </recommendedName>
</protein>